<reference evidence="2 3" key="1">
    <citation type="submission" date="2022-07" db="EMBL/GenBank/DDBJ databases">
        <title>Genome-wide signatures of adaptation to extreme environments.</title>
        <authorList>
            <person name="Cho C.H."/>
            <person name="Yoon H.S."/>
        </authorList>
    </citation>
    <scope>NUCLEOTIDE SEQUENCE [LARGE SCALE GENOMIC DNA]</scope>
    <source>
        <strain evidence="2 3">DBV 063 E5</strain>
    </source>
</reference>
<evidence type="ECO:0000313" key="3">
    <source>
        <dbReference type="Proteomes" id="UP001301350"/>
    </source>
</evidence>
<comment type="caution">
    <text evidence="2">The sequence shown here is derived from an EMBL/GenBank/DDBJ whole genome shotgun (WGS) entry which is preliminary data.</text>
</comment>
<organism evidence="2 3">
    <name type="scientific">Cyanidium caldarium</name>
    <name type="common">Red alga</name>
    <dbReference type="NCBI Taxonomy" id="2771"/>
    <lineage>
        <taxon>Eukaryota</taxon>
        <taxon>Rhodophyta</taxon>
        <taxon>Bangiophyceae</taxon>
        <taxon>Cyanidiales</taxon>
        <taxon>Cyanidiaceae</taxon>
        <taxon>Cyanidium</taxon>
    </lineage>
</organism>
<name>A0AAV9IT73_CYACA</name>
<dbReference type="Proteomes" id="UP001301350">
    <property type="component" value="Unassembled WGS sequence"/>
</dbReference>
<dbReference type="AlphaFoldDB" id="A0AAV9IT73"/>
<dbReference type="EMBL" id="JANCYW010000004">
    <property type="protein sequence ID" value="KAK4535283.1"/>
    <property type="molecule type" value="Genomic_DNA"/>
</dbReference>
<accession>A0AAV9IT73</accession>
<evidence type="ECO:0000256" key="1">
    <source>
        <dbReference type="SAM" id="MobiDB-lite"/>
    </source>
</evidence>
<proteinExistence type="predicted"/>
<sequence length="387" mass="43887">MSSELARVVQQRLGAEATPTFRPPFPWQPRGSLADLAADGWEDGGRSQRAGAAGETDRYDQLGFTAYVLEPSAPPADESLAAWLAAVESPEPHDSGLQLASCDAPEPHGIDRRYDLVARRPRKTRSTSRADGDVMAVPADGAPYPRNRDMWEWLAAWRQALRQYWQQSLLLRRNRLHNTPTGEWSAFATGRVDQRPDTSARRRSSERWLSGRLPSLYSGILLHARPAAYRLWHHIARPIYTRASEGSRWAWQRTRQMAITAQPTGQRIFGRAHSYVHRVAQRAHCLRAAGTLTGMYFYVDDNGQQAYVAAKTPPSSSADAAPRSRPSSVPFVAWLQRRHARWRRRRRLEHCLARWHAADARVRALETQLIEARATRDACLEELRTHI</sequence>
<keyword evidence="3" id="KW-1185">Reference proteome</keyword>
<evidence type="ECO:0000313" key="2">
    <source>
        <dbReference type="EMBL" id="KAK4535283.1"/>
    </source>
</evidence>
<feature type="region of interest" description="Disordered" evidence="1">
    <location>
        <begin position="1"/>
        <end position="56"/>
    </location>
</feature>
<protein>
    <submittedName>
        <fullName evidence="2">Uncharacterized protein</fullName>
    </submittedName>
</protein>
<gene>
    <name evidence="2" type="ORF">CDCA_CDCA04G1308</name>
</gene>